<dbReference type="Pfam" id="PF22725">
    <property type="entry name" value="GFO_IDH_MocA_C3"/>
    <property type="match status" value="1"/>
</dbReference>
<dbReference type="PANTHER" id="PTHR43377">
    <property type="entry name" value="BILIVERDIN REDUCTASE A"/>
    <property type="match status" value="1"/>
</dbReference>
<dbReference type="AlphaFoldDB" id="A0A5F2B3M7"/>
<name>A0A5F2B3M7_9LEPT</name>
<organism evidence="3 4">
    <name type="scientific">Leptospira barantonii</name>
    <dbReference type="NCBI Taxonomy" id="2023184"/>
    <lineage>
        <taxon>Bacteria</taxon>
        <taxon>Pseudomonadati</taxon>
        <taxon>Spirochaetota</taxon>
        <taxon>Spirochaetia</taxon>
        <taxon>Leptospirales</taxon>
        <taxon>Leptospiraceae</taxon>
        <taxon>Leptospira</taxon>
    </lineage>
</organism>
<gene>
    <name evidence="3" type="ORF">EHQ76_12615</name>
</gene>
<dbReference type="EMBL" id="RQGN01000062">
    <property type="protein sequence ID" value="TGM00122.1"/>
    <property type="molecule type" value="Genomic_DNA"/>
</dbReference>
<dbReference type="Proteomes" id="UP000298429">
    <property type="component" value="Unassembled WGS sequence"/>
</dbReference>
<dbReference type="RefSeq" id="WP_135671251.1">
    <property type="nucleotide sequence ID" value="NZ_RQGN01000062.1"/>
</dbReference>
<dbReference type="Gene3D" id="3.40.50.720">
    <property type="entry name" value="NAD(P)-binding Rossmann-like Domain"/>
    <property type="match status" value="1"/>
</dbReference>
<evidence type="ECO:0000259" key="1">
    <source>
        <dbReference type="Pfam" id="PF01408"/>
    </source>
</evidence>
<sequence>MTRIPVLLIGLGRISSLLEKDTLRNHPCTHAGAIFSTQGQKRFFLVGAIDPNEERRNRFCKDWNIPKEACFSDFKAWSNATSSDKRSLIPLNSDKKRRNSNAGANNFDLGSCLVVIATPSETHYELAKKAIDFGFRRLLVEKPVCHSLPLARKLAKLCEETGTDLRVNHERRYHPLYIQVRKWILEQTYGPVKTIRASVLTSARAPGRAILDKTGPLFHDGTHAVDLLVWYLGMPDRVVSVLRSYPHSPVEEQALALMTYPKGETVFLEAGGMRNYFQFELDIQTTDARFLVGNDEVRYWKSKPSRKYKGFKSLTPVSISEKSSAGSNPFLNLYDSLFRHFTGKPSGITGDMEENLQILTLLDTIRRGAEKRILEV</sequence>
<dbReference type="InterPro" id="IPR000683">
    <property type="entry name" value="Gfo/Idh/MocA-like_OxRdtase_N"/>
</dbReference>
<dbReference type="SUPFAM" id="SSF55347">
    <property type="entry name" value="Glyceraldehyde-3-phosphate dehydrogenase-like, C-terminal domain"/>
    <property type="match status" value="1"/>
</dbReference>
<evidence type="ECO:0000259" key="2">
    <source>
        <dbReference type="Pfam" id="PF22725"/>
    </source>
</evidence>
<dbReference type="Pfam" id="PF01408">
    <property type="entry name" value="GFO_IDH_MocA"/>
    <property type="match status" value="1"/>
</dbReference>
<feature type="domain" description="GFO/IDH/MocA-like oxidoreductase" evidence="2">
    <location>
        <begin position="177"/>
        <end position="287"/>
    </location>
</feature>
<dbReference type="Gene3D" id="3.30.360.10">
    <property type="entry name" value="Dihydrodipicolinate Reductase, domain 2"/>
    <property type="match status" value="1"/>
</dbReference>
<dbReference type="InterPro" id="IPR051450">
    <property type="entry name" value="Gfo/Idh/MocA_Oxidoreductases"/>
</dbReference>
<reference evidence="3 4" key="1">
    <citation type="journal article" date="2019" name="PLoS Negl. Trop. Dis.">
        <title>Revisiting the worldwide diversity of Leptospira species in the environment.</title>
        <authorList>
            <person name="Vincent A.T."/>
            <person name="Schiettekatte O."/>
            <person name="Bourhy P."/>
            <person name="Veyrier F.J."/>
            <person name="Picardeau M."/>
        </authorList>
    </citation>
    <scope>NUCLEOTIDE SEQUENCE [LARGE SCALE GENOMIC DNA]</scope>
    <source>
        <strain evidence="3 4">201702444</strain>
    </source>
</reference>
<dbReference type="OrthoDB" id="9815825at2"/>
<dbReference type="SUPFAM" id="SSF51735">
    <property type="entry name" value="NAD(P)-binding Rossmann-fold domains"/>
    <property type="match status" value="1"/>
</dbReference>
<comment type="caution">
    <text evidence="3">The sequence shown here is derived from an EMBL/GenBank/DDBJ whole genome shotgun (WGS) entry which is preliminary data.</text>
</comment>
<evidence type="ECO:0000313" key="4">
    <source>
        <dbReference type="Proteomes" id="UP000298429"/>
    </source>
</evidence>
<feature type="domain" description="Gfo/Idh/MocA-like oxidoreductase N-terminal" evidence="1">
    <location>
        <begin position="113"/>
        <end position="169"/>
    </location>
</feature>
<dbReference type="InterPro" id="IPR036291">
    <property type="entry name" value="NAD(P)-bd_dom_sf"/>
</dbReference>
<evidence type="ECO:0000313" key="3">
    <source>
        <dbReference type="EMBL" id="TGM00122.1"/>
    </source>
</evidence>
<proteinExistence type="predicted"/>
<accession>A0A5F2B3M7</accession>
<dbReference type="GO" id="GO:0000166">
    <property type="term" value="F:nucleotide binding"/>
    <property type="evidence" value="ECO:0007669"/>
    <property type="project" value="InterPro"/>
</dbReference>
<dbReference type="InterPro" id="IPR055170">
    <property type="entry name" value="GFO_IDH_MocA-like_dom"/>
</dbReference>
<dbReference type="PANTHER" id="PTHR43377:SF1">
    <property type="entry name" value="BILIVERDIN REDUCTASE A"/>
    <property type="match status" value="1"/>
</dbReference>
<protein>
    <submittedName>
        <fullName evidence="3">Gfo/Idh/MocA family oxidoreductase</fullName>
    </submittedName>
</protein>